<protein>
    <recommendedName>
        <fullName evidence="2">Protein TIFY</fullName>
    </recommendedName>
    <alternativeName>
        <fullName evidence="2">Jasmonate ZIM domain-containing protein</fullName>
    </alternativeName>
</protein>
<dbReference type="Proteomes" id="UP000504608">
    <property type="component" value="Unplaced"/>
</dbReference>
<dbReference type="GO" id="GO:2000022">
    <property type="term" value="P:regulation of jasmonic acid mediated signaling pathway"/>
    <property type="evidence" value="ECO:0007669"/>
    <property type="project" value="UniProtKB-UniRule"/>
</dbReference>
<dbReference type="InterPro" id="IPR010399">
    <property type="entry name" value="Tify_dom"/>
</dbReference>
<accession>A0A6J1K9M8</accession>
<dbReference type="GeneID" id="111492925"/>
<comment type="similarity">
    <text evidence="1 2">Belongs to the TIFY/JAZ family.</text>
</comment>
<dbReference type="PROSITE" id="PS51320">
    <property type="entry name" value="TIFY"/>
    <property type="match status" value="1"/>
</dbReference>
<dbReference type="Pfam" id="PF06200">
    <property type="entry name" value="tify"/>
    <property type="match status" value="1"/>
</dbReference>
<keyword evidence="2" id="KW-0539">Nucleus</keyword>
<gene>
    <name evidence="6" type="primary">LOC111492925</name>
</gene>
<dbReference type="KEGG" id="cmax:111492925"/>
<evidence type="ECO:0000256" key="1">
    <source>
        <dbReference type="ARBA" id="ARBA00008614"/>
    </source>
</evidence>
<dbReference type="GO" id="GO:0005634">
    <property type="term" value="C:nucleus"/>
    <property type="evidence" value="ECO:0007669"/>
    <property type="project" value="UniProtKB-SubCell"/>
</dbReference>
<reference evidence="6" key="1">
    <citation type="submission" date="2025-08" db="UniProtKB">
        <authorList>
            <consortium name="RefSeq"/>
        </authorList>
    </citation>
    <scope>IDENTIFICATION</scope>
    <source>
        <tissue evidence="6">Young leaves</tissue>
    </source>
</reference>
<comment type="subcellular location">
    <subcellularLocation>
        <location evidence="2">Nucleus</location>
    </subcellularLocation>
</comment>
<feature type="domain" description="Tify" evidence="4">
    <location>
        <begin position="144"/>
        <end position="179"/>
    </location>
</feature>
<keyword evidence="2" id="KW-1184">Jasmonic acid signaling pathway</keyword>
<evidence type="ECO:0000313" key="6">
    <source>
        <dbReference type="RefSeq" id="XP_022998211.1"/>
    </source>
</evidence>
<evidence type="ECO:0000259" key="4">
    <source>
        <dbReference type="PROSITE" id="PS51320"/>
    </source>
</evidence>
<dbReference type="GO" id="GO:0031347">
    <property type="term" value="P:regulation of defense response"/>
    <property type="evidence" value="ECO:0007669"/>
    <property type="project" value="UniProtKB-UniRule"/>
</dbReference>
<sequence>MNNFQKTTKKKQKEDQSVSKEDARKVALLYILPLVFKACNKFEHTSLSDLLQIPQLFVFNSTMSTPSDNAAARKPDRAPEKSSFAQTCNLLSQYLKEKRGLGISPRIEPKDEFPTPRPPAIMNLLTNMENPEEKAVGLFLPSAEPPSATQMTIFYDGKVLVFNDLPSERAEEIMAMASKGVVSSSRSASAAAAVSNKVTEPAAAKKQPQTKVSCDLPIARRASLHRFFEKRKDRVSARAPYQLDSQQYSSSSKPAGESYRVNIGEKGNQLSSNHFDLNI</sequence>
<dbReference type="PANTHER" id="PTHR33077">
    <property type="entry name" value="PROTEIN TIFY 4A-RELATED-RELATED"/>
    <property type="match status" value="1"/>
</dbReference>
<comment type="function">
    <text evidence="2">Repressor of jasmonate responses.</text>
</comment>
<keyword evidence="5" id="KW-1185">Reference proteome</keyword>
<evidence type="ECO:0000256" key="2">
    <source>
        <dbReference type="RuleBase" id="RU369065"/>
    </source>
</evidence>
<dbReference type="InterPro" id="IPR018467">
    <property type="entry name" value="CCT_CS"/>
</dbReference>
<dbReference type="InterPro" id="IPR040390">
    <property type="entry name" value="TIFY/JAZ"/>
</dbReference>
<comment type="domain">
    <text evidence="2">The jas domain is required for interaction with COI1.</text>
</comment>
<dbReference type="GO" id="GO:0009611">
    <property type="term" value="P:response to wounding"/>
    <property type="evidence" value="ECO:0007669"/>
    <property type="project" value="UniProtKB-UniRule"/>
</dbReference>
<feature type="region of interest" description="Disordered" evidence="3">
    <location>
        <begin position="238"/>
        <end position="267"/>
    </location>
</feature>
<proteinExistence type="inferred from homology"/>
<organism evidence="5 6">
    <name type="scientific">Cucurbita maxima</name>
    <name type="common">Pumpkin</name>
    <name type="synonym">Winter squash</name>
    <dbReference type="NCBI Taxonomy" id="3661"/>
    <lineage>
        <taxon>Eukaryota</taxon>
        <taxon>Viridiplantae</taxon>
        <taxon>Streptophyta</taxon>
        <taxon>Embryophyta</taxon>
        <taxon>Tracheophyta</taxon>
        <taxon>Spermatophyta</taxon>
        <taxon>Magnoliopsida</taxon>
        <taxon>eudicotyledons</taxon>
        <taxon>Gunneridae</taxon>
        <taxon>Pentapetalae</taxon>
        <taxon>rosids</taxon>
        <taxon>fabids</taxon>
        <taxon>Cucurbitales</taxon>
        <taxon>Cucurbitaceae</taxon>
        <taxon>Cucurbiteae</taxon>
        <taxon>Cucurbita</taxon>
    </lineage>
</organism>
<dbReference type="SMART" id="SM00979">
    <property type="entry name" value="TIFY"/>
    <property type="match status" value="1"/>
</dbReference>
<dbReference type="RefSeq" id="XP_022998211.1">
    <property type="nucleotide sequence ID" value="XM_023142443.1"/>
</dbReference>
<dbReference type="Pfam" id="PF09425">
    <property type="entry name" value="Jas_motif"/>
    <property type="match status" value="1"/>
</dbReference>
<dbReference type="AlphaFoldDB" id="A0A6J1K9M8"/>
<dbReference type="OrthoDB" id="1937734at2759"/>
<evidence type="ECO:0000256" key="3">
    <source>
        <dbReference type="SAM" id="MobiDB-lite"/>
    </source>
</evidence>
<dbReference type="PANTHER" id="PTHR33077:SF52">
    <property type="entry name" value="PROTEIN TIFY 11D"/>
    <property type="match status" value="1"/>
</dbReference>
<name>A0A6J1K9M8_CUCMA</name>
<evidence type="ECO:0000313" key="5">
    <source>
        <dbReference type="Proteomes" id="UP000504608"/>
    </source>
</evidence>